<evidence type="ECO:0000256" key="8">
    <source>
        <dbReference type="PIRSR" id="PIRSR614732-1"/>
    </source>
</evidence>
<feature type="binding site" evidence="7">
    <location>
        <begin position="57"/>
        <end position="66"/>
    </location>
    <ligand>
        <name>substrate</name>
    </ligand>
</feature>
<evidence type="ECO:0000256" key="10">
    <source>
        <dbReference type="RuleBase" id="RU000512"/>
    </source>
</evidence>
<dbReference type="Proteomes" id="UP000646365">
    <property type="component" value="Unassembled WGS sequence"/>
</dbReference>
<comment type="subunit">
    <text evidence="7">Homodimer.</text>
</comment>
<dbReference type="RefSeq" id="WP_189051415.1">
    <property type="nucleotide sequence ID" value="NZ_BMJQ01000018.1"/>
</dbReference>
<evidence type="ECO:0000256" key="4">
    <source>
        <dbReference type="ARBA" id="ARBA00022975"/>
    </source>
</evidence>
<feature type="binding site" evidence="7 9">
    <location>
        <position position="31"/>
    </location>
    <ligand>
        <name>substrate</name>
    </ligand>
</feature>
<dbReference type="InterPro" id="IPR014732">
    <property type="entry name" value="OMPdecase"/>
</dbReference>
<comment type="caution">
    <text evidence="12">The sequence shown here is derived from an EMBL/GenBank/DDBJ whole genome shotgun (WGS) entry which is preliminary data.</text>
</comment>
<dbReference type="PANTHER" id="PTHR32119">
    <property type="entry name" value="OROTIDINE 5'-PHOSPHATE DECARBOXYLASE"/>
    <property type="match status" value="1"/>
</dbReference>
<dbReference type="Pfam" id="PF00215">
    <property type="entry name" value="OMPdecase"/>
    <property type="match status" value="1"/>
</dbReference>
<dbReference type="InterPro" id="IPR001754">
    <property type="entry name" value="OMPdeCOase_dom"/>
</dbReference>
<reference evidence="12" key="2">
    <citation type="submission" date="2020-09" db="EMBL/GenBank/DDBJ databases">
        <authorList>
            <person name="Sun Q."/>
            <person name="Zhou Y."/>
        </authorList>
    </citation>
    <scope>NUCLEOTIDE SEQUENCE</scope>
    <source>
        <strain evidence="12">CGMCC 1.15725</strain>
    </source>
</reference>
<gene>
    <name evidence="7 12" type="primary">pyrF</name>
    <name evidence="12" type="ORF">GCM10011611_55360</name>
</gene>
<evidence type="ECO:0000256" key="7">
    <source>
        <dbReference type="HAMAP-Rule" id="MF_01200"/>
    </source>
</evidence>
<name>A0A8J3E7I4_9PROT</name>
<evidence type="ECO:0000256" key="1">
    <source>
        <dbReference type="ARBA" id="ARBA00002356"/>
    </source>
</evidence>
<dbReference type="AlphaFoldDB" id="A0A8J3E7I4"/>
<dbReference type="EMBL" id="BMJQ01000018">
    <property type="protein sequence ID" value="GGF41840.1"/>
    <property type="molecule type" value="Genomic_DNA"/>
</dbReference>
<evidence type="ECO:0000256" key="6">
    <source>
        <dbReference type="ARBA" id="ARBA00049157"/>
    </source>
</evidence>
<dbReference type="HAMAP" id="MF_01200_B">
    <property type="entry name" value="OMPdecase_type1_B"/>
    <property type="match status" value="1"/>
</dbReference>
<dbReference type="NCBIfam" id="TIGR01740">
    <property type="entry name" value="pyrF"/>
    <property type="match status" value="1"/>
</dbReference>
<comment type="catalytic activity">
    <reaction evidence="6 7 10">
        <text>orotidine 5'-phosphate + H(+) = UMP + CO2</text>
        <dbReference type="Rhea" id="RHEA:11596"/>
        <dbReference type="ChEBI" id="CHEBI:15378"/>
        <dbReference type="ChEBI" id="CHEBI:16526"/>
        <dbReference type="ChEBI" id="CHEBI:57538"/>
        <dbReference type="ChEBI" id="CHEBI:57865"/>
        <dbReference type="EC" id="4.1.1.23"/>
    </reaction>
</comment>
<evidence type="ECO:0000313" key="12">
    <source>
        <dbReference type="EMBL" id="GGF41840.1"/>
    </source>
</evidence>
<keyword evidence="13" id="KW-1185">Reference proteome</keyword>
<dbReference type="GO" id="GO:0005829">
    <property type="term" value="C:cytosol"/>
    <property type="evidence" value="ECO:0007669"/>
    <property type="project" value="TreeGrafter"/>
</dbReference>
<evidence type="ECO:0000256" key="5">
    <source>
        <dbReference type="ARBA" id="ARBA00023239"/>
    </source>
</evidence>
<feature type="active site" description="For OMPdecase activity" evidence="8">
    <location>
        <position position="59"/>
    </location>
</feature>
<evidence type="ECO:0000256" key="9">
    <source>
        <dbReference type="PIRSR" id="PIRSR614732-2"/>
    </source>
</evidence>
<evidence type="ECO:0000256" key="2">
    <source>
        <dbReference type="ARBA" id="ARBA00004861"/>
    </source>
</evidence>
<feature type="binding site" evidence="7 9">
    <location>
        <position position="9"/>
    </location>
    <ligand>
        <name>substrate</name>
    </ligand>
</feature>
<dbReference type="GO" id="GO:0006207">
    <property type="term" value="P:'de novo' pyrimidine nucleobase biosynthetic process"/>
    <property type="evidence" value="ECO:0007669"/>
    <property type="project" value="InterPro"/>
</dbReference>
<feature type="binding site" evidence="7 9">
    <location>
        <position position="181"/>
    </location>
    <ligand>
        <name>substrate</name>
    </ligand>
</feature>
<protein>
    <recommendedName>
        <fullName evidence="7">Orotidine 5'-phosphate decarboxylase</fullName>
        <ecNumber evidence="7">4.1.1.23</ecNumber>
    </recommendedName>
    <alternativeName>
        <fullName evidence="7">OMP decarboxylase</fullName>
        <shortName evidence="7">OMPDCase</shortName>
        <shortName evidence="7">OMPdecase</shortName>
    </alternativeName>
</protein>
<comment type="function">
    <text evidence="1 7">Catalyzes the decarboxylation of orotidine 5'-monophosphate (OMP) to uridine 5'-monophosphate (UMP).</text>
</comment>
<feature type="domain" description="Orotidine 5'-phosphate decarboxylase" evidence="11">
    <location>
        <begin position="3"/>
        <end position="226"/>
    </location>
</feature>
<feature type="active site" description="For OMPdecase activity" evidence="8">
    <location>
        <position position="57"/>
    </location>
</feature>
<dbReference type="InterPro" id="IPR018089">
    <property type="entry name" value="OMPdecase_AS"/>
</dbReference>
<dbReference type="SUPFAM" id="SSF51366">
    <property type="entry name" value="Ribulose-phoshate binding barrel"/>
    <property type="match status" value="1"/>
</dbReference>
<keyword evidence="3 7" id="KW-0210">Decarboxylase</keyword>
<comment type="similarity">
    <text evidence="7">Belongs to the OMP decarboxylase family. Type 1 subfamily.</text>
</comment>
<feature type="binding site" evidence="7 9">
    <location>
        <position position="120"/>
    </location>
    <ligand>
        <name>substrate</name>
    </ligand>
</feature>
<evidence type="ECO:0000259" key="11">
    <source>
        <dbReference type="SMART" id="SM00934"/>
    </source>
</evidence>
<evidence type="ECO:0000256" key="3">
    <source>
        <dbReference type="ARBA" id="ARBA00022793"/>
    </source>
</evidence>
<dbReference type="SMART" id="SM00934">
    <property type="entry name" value="OMPdecase"/>
    <property type="match status" value="1"/>
</dbReference>
<dbReference type="NCBIfam" id="NF001273">
    <property type="entry name" value="PRK00230.1"/>
    <property type="match status" value="1"/>
</dbReference>
<feature type="binding site" evidence="7 9">
    <location>
        <position position="210"/>
    </location>
    <ligand>
        <name>substrate</name>
    </ligand>
</feature>
<accession>A0A8J3E7I4</accession>
<keyword evidence="4 7" id="KW-0665">Pyrimidine biosynthesis</keyword>
<organism evidence="12 13">
    <name type="scientific">Aliidongia dinghuensis</name>
    <dbReference type="NCBI Taxonomy" id="1867774"/>
    <lineage>
        <taxon>Bacteria</taxon>
        <taxon>Pseudomonadati</taxon>
        <taxon>Pseudomonadota</taxon>
        <taxon>Alphaproteobacteria</taxon>
        <taxon>Rhodospirillales</taxon>
        <taxon>Dongiaceae</taxon>
        <taxon>Aliidongia</taxon>
    </lineage>
</organism>
<dbReference type="EC" id="4.1.1.23" evidence="7"/>
<sequence length="232" mass="23240">MNPVFAALDTTDLDCARGLAAAVAPHVGGLKLGLEFFLAQGLANTAAVAGATPLFLDLKLHDIPNTVAGGVRAIAGLKPEFLTIHTAGGSAMMRAAVDAAAEAAAQTGHRIKLLGVTVLTSLDDGDLDAVGQRGPAADQVRRLALLARASGLDGVICSPMEVAALRADLGADFQLVVPGIRPAGAALGDQKRVMGPRDAIAAGASRLVIGRPITEAPDPAAAARAIAAELAA</sequence>
<feature type="binding site" evidence="7 9">
    <location>
        <position position="211"/>
    </location>
    <ligand>
        <name>substrate</name>
    </ligand>
</feature>
<dbReference type="CDD" id="cd04725">
    <property type="entry name" value="OMP_decarboxylase_like"/>
    <property type="match status" value="1"/>
</dbReference>
<feature type="active site" description="For OMPdecase activity" evidence="8">
    <location>
        <position position="62"/>
    </location>
</feature>
<dbReference type="GO" id="GO:0004590">
    <property type="term" value="F:orotidine-5'-phosphate decarboxylase activity"/>
    <property type="evidence" value="ECO:0007669"/>
    <property type="project" value="UniProtKB-UniRule"/>
</dbReference>
<feature type="active site" description="Proton donor" evidence="7">
    <location>
        <position position="59"/>
    </location>
</feature>
<dbReference type="InterPro" id="IPR013785">
    <property type="entry name" value="Aldolase_TIM"/>
</dbReference>
<dbReference type="InterPro" id="IPR047596">
    <property type="entry name" value="OMPdecase_bac"/>
</dbReference>
<comment type="pathway">
    <text evidence="2 7 10">Pyrimidine metabolism; UMP biosynthesis via de novo pathway; UMP from orotate: step 2/2.</text>
</comment>
<dbReference type="PROSITE" id="PS00156">
    <property type="entry name" value="OMPDECASE"/>
    <property type="match status" value="1"/>
</dbReference>
<dbReference type="Gene3D" id="3.20.20.70">
    <property type="entry name" value="Aldolase class I"/>
    <property type="match status" value="1"/>
</dbReference>
<dbReference type="InterPro" id="IPR011060">
    <property type="entry name" value="RibuloseP-bd_barrel"/>
</dbReference>
<evidence type="ECO:0000313" key="13">
    <source>
        <dbReference type="Proteomes" id="UP000646365"/>
    </source>
</evidence>
<keyword evidence="5 7" id="KW-0456">Lyase</keyword>
<dbReference type="PANTHER" id="PTHR32119:SF2">
    <property type="entry name" value="OROTIDINE 5'-PHOSPHATE DECARBOXYLASE"/>
    <property type="match status" value="1"/>
</dbReference>
<feature type="binding site" evidence="7 9">
    <location>
        <position position="190"/>
    </location>
    <ligand>
        <name>substrate</name>
    </ligand>
</feature>
<dbReference type="GO" id="GO:0044205">
    <property type="term" value="P:'de novo' UMP biosynthetic process"/>
    <property type="evidence" value="ECO:0007669"/>
    <property type="project" value="UniProtKB-UniRule"/>
</dbReference>
<proteinExistence type="inferred from homology"/>
<reference evidence="12" key="1">
    <citation type="journal article" date="2014" name="Int. J. Syst. Evol. Microbiol.">
        <title>Complete genome sequence of Corynebacterium casei LMG S-19264T (=DSM 44701T), isolated from a smear-ripened cheese.</title>
        <authorList>
            <consortium name="US DOE Joint Genome Institute (JGI-PGF)"/>
            <person name="Walter F."/>
            <person name="Albersmeier A."/>
            <person name="Kalinowski J."/>
            <person name="Ruckert C."/>
        </authorList>
    </citation>
    <scope>NUCLEOTIDE SEQUENCE</scope>
    <source>
        <strain evidence="12">CGMCC 1.15725</strain>
    </source>
</reference>
<dbReference type="UniPathway" id="UPA00070">
    <property type="reaction ID" value="UER00120"/>
</dbReference>